<keyword evidence="4 8" id="KW-0238">DNA-binding</keyword>
<comment type="similarity">
    <text evidence="1 8 9">Belongs to the GreA/GreB family.</text>
</comment>
<dbReference type="GO" id="GO:0070063">
    <property type="term" value="F:RNA polymerase binding"/>
    <property type="evidence" value="ECO:0007669"/>
    <property type="project" value="InterPro"/>
</dbReference>
<dbReference type="PANTHER" id="PTHR30437">
    <property type="entry name" value="TRANSCRIPTION ELONGATION FACTOR GREA"/>
    <property type="match status" value="1"/>
</dbReference>
<accession>A0A1G2NEM2</accession>
<dbReference type="Gene3D" id="3.10.50.30">
    <property type="entry name" value="Transcription elongation factor, GreA/GreB, C-terminal domain"/>
    <property type="match status" value="1"/>
</dbReference>
<evidence type="ECO:0000256" key="7">
    <source>
        <dbReference type="ARBA" id="ARBA00030776"/>
    </source>
</evidence>
<dbReference type="FunFam" id="1.10.287.180:FF:000001">
    <property type="entry name" value="Transcription elongation factor GreA"/>
    <property type="match status" value="1"/>
</dbReference>
<evidence type="ECO:0000256" key="5">
    <source>
        <dbReference type="ARBA" id="ARBA00023163"/>
    </source>
</evidence>
<dbReference type="GO" id="GO:0003746">
    <property type="term" value="F:translation elongation factor activity"/>
    <property type="evidence" value="ECO:0007669"/>
    <property type="project" value="UniProtKB-KW"/>
</dbReference>
<dbReference type="PIRSF" id="PIRSF006092">
    <property type="entry name" value="GreA_GreB"/>
    <property type="match status" value="1"/>
</dbReference>
<dbReference type="NCBIfam" id="TIGR01462">
    <property type="entry name" value="greA"/>
    <property type="match status" value="1"/>
</dbReference>
<protein>
    <recommendedName>
        <fullName evidence="2 8">Transcription elongation factor GreA</fullName>
    </recommendedName>
    <alternativeName>
        <fullName evidence="7 8">Transcript cleavage factor GreA</fullName>
    </alternativeName>
</protein>
<evidence type="ECO:0000313" key="13">
    <source>
        <dbReference type="Proteomes" id="UP000176221"/>
    </source>
</evidence>
<feature type="domain" description="Transcription elongation factor GreA/GreB C-terminal" evidence="10">
    <location>
        <begin position="82"/>
        <end position="154"/>
    </location>
</feature>
<gene>
    <name evidence="8" type="primary">greA</name>
    <name evidence="12" type="ORF">A2928_04295</name>
</gene>
<dbReference type="Gene3D" id="1.10.287.180">
    <property type="entry name" value="Transcription elongation factor, GreA/GreB, N-terminal domain"/>
    <property type="match status" value="1"/>
</dbReference>
<dbReference type="InterPro" id="IPR022691">
    <property type="entry name" value="Tscrpt_elong_fac_GreA/B_N"/>
</dbReference>
<keyword evidence="8" id="KW-0175">Coiled coil</keyword>
<evidence type="ECO:0000256" key="4">
    <source>
        <dbReference type="ARBA" id="ARBA00023125"/>
    </source>
</evidence>
<dbReference type="Pfam" id="PF01272">
    <property type="entry name" value="GreA_GreB"/>
    <property type="match status" value="1"/>
</dbReference>
<evidence type="ECO:0000256" key="8">
    <source>
        <dbReference type="HAMAP-Rule" id="MF_00105"/>
    </source>
</evidence>
<evidence type="ECO:0000259" key="11">
    <source>
        <dbReference type="Pfam" id="PF03449"/>
    </source>
</evidence>
<dbReference type="InterPro" id="IPR023459">
    <property type="entry name" value="Tscrpt_elong_fac_GreA/B_fam"/>
</dbReference>
<sequence length="155" mass="17318">MGEKKEYLTKEKFNELSAELDHLRKTKRKEVAEELEYAKSMGDLSENAEYHEAREAQASVEERISKLENILKNATIMEHHHTEAVGIGSSVKVEKGGDGKIYAFEMVGSEEVDVTQGKLSIHSPLGQAMLGKKKGETFSFVSPKGAMKYKIVDLE</sequence>
<dbReference type="InterPro" id="IPR036805">
    <property type="entry name" value="Tscrpt_elong_fac_GreA/B_N_sf"/>
</dbReference>
<keyword evidence="5 8" id="KW-0804">Transcription</keyword>
<dbReference type="InterPro" id="IPR001437">
    <property type="entry name" value="Tscrpt_elong_fac_GreA/B_C"/>
</dbReference>
<comment type="function">
    <text evidence="6 8 9">Necessary for efficient RNA polymerase transcription elongation past template-encoded arresting sites. The arresting sites in DNA have the property of trapping a certain fraction of elongating RNA polymerases that pass through, resulting in locked ternary complexes. Cleavage of the nascent transcript by cleavage factors such as GreA or GreB allows the resumption of elongation from the new 3'terminus. GreA releases sequences of 2 to 3 nucleotides.</text>
</comment>
<proteinExistence type="inferred from homology"/>
<dbReference type="PROSITE" id="PS00830">
    <property type="entry name" value="GREAB_2"/>
    <property type="match status" value="1"/>
</dbReference>
<dbReference type="HAMAP" id="MF_00105">
    <property type="entry name" value="GreA_GreB"/>
    <property type="match status" value="1"/>
</dbReference>
<organism evidence="12 13">
    <name type="scientific">Candidatus Taylorbacteria bacterium RIFCSPLOWO2_01_FULL_45_15b</name>
    <dbReference type="NCBI Taxonomy" id="1802319"/>
    <lineage>
        <taxon>Bacteria</taxon>
        <taxon>Candidatus Tayloriibacteriota</taxon>
    </lineage>
</organism>
<evidence type="ECO:0000313" key="12">
    <source>
        <dbReference type="EMBL" id="OHA34513.1"/>
    </source>
</evidence>
<reference evidence="12 13" key="1">
    <citation type="journal article" date="2016" name="Nat. Commun.">
        <title>Thousands of microbial genomes shed light on interconnected biogeochemical processes in an aquifer system.</title>
        <authorList>
            <person name="Anantharaman K."/>
            <person name="Brown C.T."/>
            <person name="Hug L.A."/>
            <person name="Sharon I."/>
            <person name="Castelle C.J."/>
            <person name="Probst A.J."/>
            <person name="Thomas B.C."/>
            <person name="Singh A."/>
            <person name="Wilkins M.J."/>
            <person name="Karaoz U."/>
            <person name="Brodie E.L."/>
            <person name="Williams K.H."/>
            <person name="Hubbard S.S."/>
            <person name="Banfield J.F."/>
        </authorList>
    </citation>
    <scope>NUCLEOTIDE SEQUENCE [LARGE SCALE GENOMIC DNA]</scope>
</reference>
<dbReference type="STRING" id="1802319.A2928_04295"/>
<evidence type="ECO:0000259" key="10">
    <source>
        <dbReference type="Pfam" id="PF01272"/>
    </source>
</evidence>
<evidence type="ECO:0000256" key="1">
    <source>
        <dbReference type="ARBA" id="ARBA00008213"/>
    </source>
</evidence>
<feature type="domain" description="Transcription elongation factor GreA/GreB N-terminal" evidence="11">
    <location>
        <begin position="7"/>
        <end position="76"/>
    </location>
</feature>
<evidence type="ECO:0000256" key="9">
    <source>
        <dbReference type="RuleBase" id="RU000556"/>
    </source>
</evidence>
<keyword evidence="12" id="KW-0648">Protein biosynthesis</keyword>
<dbReference type="SUPFAM" id="SSF46557">
    <property type="entry name" value="GreA transcript cleavage protein, N-terminal domain"/>
    <property type="match status" value="1"/>
</dbReference>
<dbReference type="EMBL" id="MHRX01000010">
    <property type="protein sequence ID" value="OHA34513.1"/>
    <property type="molecule type" value="Genomic_DNA"/>
</dbReference>
<evidence type="ECO:0000256" key="2">
    <source>
        <dbReference type="ARBA" id="ARBA00013729"/>
    </source>
</evidence>
<evidence type="ECO:0000256" key="6">
    <source>
        <dbReference type="ARBA" id="ARBA00024916"/>
    </source>
</evidence>
<dbReference type="NCBIfam" id="NF001263">
    <property type="entry name" value="PRK00226.1-4"/>
    <property type="match status" value="1"/>
</dbReference>
<dbReference type="PROSITE" id="PS00829">
    <property type="entry name" value="GREAB_1"/>
    <property type="match status" value="1"/>
</dbReference>
<name>A0A1G2NEM2_9BACT</name>
<dbReference type="GO" id="GO:0006354">
    <property type="term" value="P:DNA-templated transcription elongation"/>
    <property type="evidence" value="ECO:0007669"/>
    <property type="project" value="TreeGrafter"/>
</dbReference>
<dbReference type="InterPro" id="IPR028624">
    <property type="entry name" value="Tscrpt_elong_fac_GreA/B"/>
</dbReference>
<dbReference type="PANTHER" id="PTHR30437:SF4">
    <property type="entry name" value="TRANSCRIPTION ELONGATION FACTOR GREA"/>
    <property type="match status" value="1"/>
</dbReference>
<dbReference type="Pfam" id="PF03449">
    <property type="entry name" value="GreA_GreB_N"/>
    <property type="match status" value="1"/>
</dbReference>
<dbReference type="AlphaFoldDB" id="A0A1G2NEM2"/>
<dbReference type="InterPro" id="IPR018151">
    <property type="entry name" value="TF_GreA/GreB_CS"/>
</dbReference>
<evidence type="ECO:0000256" key="3">
    <source>
        <dbReference type="ARBA" id="ARBA00023015"/>
    </source>
</evidence>
<dbReference type="GO" id="GO:0032784">
    <property type="term" value="P:regulation of DNA-templated transcription elongation"/>
    <property type="evidence" value="ECO:0007669"/>
    <property type="project" value="UniProtKB-UniRule"/>
</dbReference>
<dbReference type="InterPro" id="IPR036953">
    <property type="entry name" value="GreA/GreB_C_sf"/>
</dbReference>
<feature type="coiled-coil region" evidence="8">
    <location>
        <begin position="13"/>
        <end position="70"/>
    </location>
</feature>
<keyword evidence="3 8" id="KW-0805">Transcription regulation</keyword>
<dbReference type="GO" id="GO:0003677">
    <property type="term" value="F:DNA binding"/>
    <property type="evidence" value="ECO:0007669"/>
    <property type="project" value="UniProtKB-UniRule"/>
</dbReference>
<comment type="caution">
    <text evidence="12">The sequence shown here is derived from an EMBL/GenBank/DDBJ whole genome shotgun (WGS) entry which is preliminary data.</text>
</comment>
<dbReference type="Proteomes" id="UP000176221">
    <property type="component" value="Unassembled WGS sequence"/>
</dbReference>
<dbReference type="InterPro" id="IPR006359">
    <property type="entry name" value="Tscrpt_elong_fac_GreA"/>
</dbReference>
<keyword evidence="12" id="KW-0251">Elongation factor</keyword>
<dbReference type="SUPFAM" id="SSF54534">
    <property type="entry name" value="FKBP-like"/>
    <property type="match status" value="1"/>
</dbReference>